<proteinExistence type="predicted"/>
<dbReference type="EMBL" id="NJHN03000039">
    <property type="protein sequence ID" value="KAH9421674.1"/>
    <property type="molecule type" value="Genomic_DNA"/>
</dbReference>
<comment type="caution">
    <text evidence="2">The sequence shown here is derived from an EMBL/GenBank/DDBJ whole genome shotgun (WGS) entry which is preliminary data.</text>
</comment>
<keyword evidence="1" id="KW-1133">Transmembrane helix</keyword>
<keyword evidence="1" id="KW-0472">Membrane</keyword>
<keyword evidence="1" id="KW-0812">Transmembrane</keyword>
<accession>A0ABQ8JGD9</accession>
<keyword evidence="3" id="KW-1185">Reference proteome</keyword>
<name>A0ABQ8JGD9_DERPT</name>
<feature type="transmembrane region" description="Helical" evidence="1">
    <location>
        <begin position="22"/>
        <end position="48"/>
    </location>
</feature>
<reference evidence="2 3" key="1">
    <citation type="journal article" date="2018" name="J. Allergy Clin. Immunol.">
        <title>High-quality assembly of Dermatophagoides pteronyssinus genome and transcriptome reveals a wide range of novel allergens.</title>
        <authorList>
            <person name="Liu X.Y."/>
            <person name="Yang K.Y."/>
            <person name="Wang M.Q."/>
            <person name="Kwok J.S."/>
            <person name="Zeng X."/>
            <person name="Yang Z."/>
            <person name="Xiao X.J."/>
            <person name="Lau C.P."/>
            <person name="Li Y."/>
            <person name="Huang Z.M."/>
            <person name="Ba J.G."/>
            <person name="Yim A.K."/>
            <person name="Ouyang C.Y."/>
            <person name="Ngai S.M."/>
            <person name="Chan T.F."/>
            <person name="Leung E.L."/>
            <person name="Liu L."/>
            <person name="Liu Z.G."/>
            <person name="Tsui S.K."/>
        </authorList>
    </citation>
    <scope>NUCLEOTIDE SEQUENCE [LARGE SCALE GENOMIC DNA]</scope>
    <source>
        <strain evidence="2">Derp</strain>
    </source>
</reference>
<organism evidence="2 3">
    <name type="scientific">Dermatophagoides pteronyssinus</name>
    <name type="common">European house dust mite</name>
    <dbReference type="NCBI Taxonomy" id="6956"/>
    <lineage>
        <taxon>Eukaryota</taxon>
        <taxon>Metazoa</taxon>
        <taxon>Ecdysozoa</taxon>
        <taxon>Arthropoda</taxon>
        <taxon>Chelicerata</taxon>
        <taxon>Arachnida</taxon>
        <taxon>Acari</taxon>
        <taxon>Acariformes</taxon>
        <taxon>Sarcoptiformes</taxon>
        <taxon>Astigmata</taxon>
        <taxon>Psoroptidia</taxon>
        <taxon>Analgoidea</taxon>
        <taxon>Pyroglyphidae</taxon>
        <taxon>Dermatophagoidinae</taxon>
        <taxon>Dermatophagoides</taxon>
    </lineage>
</organism>
<gene>
    <name evidence="2" type="ORF">DERP_009079</name>
</gene>
<evidence type="ECO:0000313" key="3">
    <source>
        <dbReference type="Proteomes" id="UP000887458"/>
    </source>
</evidence>
<evidence type="ECO:0000256" key="1">
    <source>
        <dbReference type="SAM" id="Phobius"/>
    </source>
</evidence>
<sequence>MDRIVKRRMAAIRRQPNRRRQLMIYLIIEMTFYLFLAIIFTSTLQYYLQVLMSKLTNDYDYDDGDGDGDGDYHYDDEQEF</sequence>
<protein>
    <submittedName>
        <fullName evidence="2">Uncharacterized protein</fullName>
    </submittedName>
</protein>
<dbReference type="Proteomes" id="UP000887458">
    <property type="component" value="Unassembled WGS sequence"/>
</dbReference>
<evidence type="ECO:0000313" key="2">
    <source>
        <dbReference type="EMBL" id="KAH9421674.1"/>
    </source>
</evidence>
<reference evidence="2 3" key="2">
    <citation type="journal article" date="2022" name="Mol. Biol. Evol.">
        <title>Comparative Genomics Reveals Insights into the Divergent Evolution of Astigmatic Mites and Household Pest Adaptations.</title>
        <authorList>
            <person name="Xiong Q."/>
            <person name="Wan A.T."/>
            <person name="Liu X."/>
            <person name="Fung C.S."/>
            <person name="Xiao X."/>
            <person name="Malainual N."/>
            <person name="Hou J."/>
            <person name="Wang L."/>
            <person name="Wang M."/>
            <person name="Yang K.Y."/>
            <person name="Cui Y."/>
            <person name="Leung E.L."/>
            <person name="Nong W."/>
            <person name="Shin S.K."/>
            <person name="Au S.W."/>
            <person name="Jeong K.Y."/>
            <person name="Chew F.T."/>
            <person name="Hui J.H."/>
            <person name="Leung T.F."/>
            <person name="Tungtrongchitr A."/>
            <person name="Zhong N."/>
            <person name="Liu Z."/>
            <person name="Tsui S.K."/>
        </authorList>
    </citation>
    <scope>NUCLEOTIDE SEQUENCE [LARGE SCALE GENOMIC DNA]</scope>
    <source>
        <strain evidence="2">Derp</strain>
    </source>
</reference>